<dbReference type="InterPro" id="IPR009057">
    <property type="entry name" value="Homeodomain-like_sf"/>
</dbReference>
<comment type="caution">
    <text evidence="6">The sequence shown here is derived from an EMBL/GenBank/DDBJ whole genome shotgun (WGS) entry which is preliminary data.</text>
</comment>
<dbReference type="RefSeq" id="WP_253647010.1">
    <property type="nucleotide sequence ID" value="NZ_BAAAMO010000002.1"/>
</dbReference>
<dbReference type="InterPro" id="IPR001647">
    <property type="entry name" value="HTH_TetR"/>
</dbReference>
<keyword evidence="7" id="KW-1185">Reference proteome</keyword>
<gene>
    <name evidence="6" type="ORF">ACFQ04_04585</name>
</gene>
<dbReference type="Gene3D" id="1.10.357.10">
    <property type="entry name" value="Tetracycline Repressor, domain 2"/>
    <property type="match status" value="1"/>
</dbReference>
<evidence type="ECO:0000259" key="5">
    <source>
        <dbReference type="Pfam" id="PF13305"/>
    </source>
</evidence>
<dbReference type="Pfam" id="PF00440">
    <property type="entry name" value="TetR_N"/>
    <property type="match status" value="1"/>
</dbReference>
<evidence type="ECO:0000256" key="3">
    <source>
        <dbReference type="ARBA" id="ARBA00023163"/>
    </source>
</evidence>
<feature type="domain" description="HTH-type transcriptional regulator MT1864/Rv1816-like C-terminal" evidence="5">
    <location>
        <begin position="86"/>
        <end position="161"/>
    </location>
</feature>
<evidence type="ECO:0000256" key="1">
    <source>
        <dbReference type="ARBA" id="ARBA00023015"/>
    </source>
</evidence>
<organism evidence="6 7">
    <name type="scientific">Williamsia deligens</name>
    <dbReference type="NCBI Taxonomy" id="321325"/>
    <lineage>
        <taxon>Bacteria</taxon>
        <taxon>Bacillati</taxon>
        <taxon>Actinomycetota</taxon>
        <taxon>Actinomycetes</taxon>
        <taxon>Mycobacteriales</taxon>
        <taxon>Nocardiaceae</taxon>
        <taxon>Williamsia</taxon>
    </lineage>
</organism>
<feature type="domain" description="HTH tetR-type" evidence="4">
    <location>
        <begin position="16"/>
        <end position="63"/>
    </location>
</feature>
<evidence type="ECO:0000259" key="4">
    <source>
        <dbReference type="Pfam" id="PF00440"/>
    </source>
</evidence>
<dbReference type="SUPFAM" id="SSF46689">
    <property type="entry name" value="Homeodomain-like"/>
    <property type="match status" value="1"/>
</dbReference>
<keyword evidence="3" id="KW-0804">Transcription</keyword>
<evidence type="ECO:0000313" key="7">
    <source>
        <dbReference type="Proteomes" id="UP001597068"/>
    </source>
</evidence>
<dbReference type="PANTHER" id="PTHR30055:SF234">
    <property type="entry name" value="HTH-TYPE TRANSCRIPTIONAL REGULATOR BETI"/>
    <property type="match status" value="1"/>
</dbReference>
<keyword evidence="2" id="KW-0238">DNA-binding</keyword>
<dbReference type="Pfam" id="PF13305">
    <property type="entry name" value="TetR_C_33"/>
    <property type="match status" value="1"/>
</dbReference>
<dbReference type="InterPro" id="IPR050109">
    <property type="entry name" value="HTH-type_TetR-like_transc_reg"/>
</dbReference>
<dbReference type="EMBL" id="JBHTIL010000001">
    <property type="protein sequence ID" value="MFD0925008.1"/>
    <property type="molecule type" value="Genomic_DNA"/>
</dbReference>
<evidence type="ECO:0000256" key="2">
    <source>
        <dbReference type="ARBA" id="ARBA00023125"/>
    </source>
</evidence>
<dbReference type="PANTHER" id="PTHR30055">
    <property type="entry name" value="HTH-TYPE TRANSCRIPTIONAL REGULATOR RUTR"/>
    <property type="match status" value="1"/>
</dbReference>
<dbReference type="InterPro" id="IPR025996">
    <property type="entry name" value="MT1864/Rv1816-like_C"/>
</dbReference>
<evidence type="ECO:0000313" key="6">
    <source>
        <dbReference type="EMBL" id="MFD0925008.1"/>
    </source>
</evidence>
<sequence length="181" mass="19433">MSPRPAPDLDVRRGKIMRAARAIAASEGWPAVTMRRVAAEIGVTQPVLYSAFPDGRQALVDAVALDGFVAIAEALEAVEPEPLTRMQAYLDFATAHPHIYEAMFTLPSGLEFGTGSGPEPLRRAFRAIEAAFPGAEAASAEVAWATAHGLASLQISGRLPAERIQQRLRVARDGLSRHRPV</sequence>
<keyword evidence="1" id="KW-0805">Transcription regulation</keyword>
<dbReference type="Proteomes" id="UP001597068">
    <property type="component" value="Unassembled WGS sequence"/>
</dbReference>
<accession>A0ABW3G4S1</accession>
<name>A0ABW3G4S1_9NOCA</name>
<protein>
    <submittedName>
        <fullName evidence="6">WHG domain-containing protein</fullName>
    </submittedName>
</protein>
<dbReference type="SUPFAM" id="SSF48498">
    <property type="entry name" value="Tetracyclin repressor-like, C-terminal domain"/>
    <property type="match status" value="1"/>
</dbReference>
<reference evidence="7" key="1">
    <citation type="journal article" date="2019" name="Int. J. Syst. Evol. Microbiol.">
        <title>The Global Catalogue of Microorganisms (GCM) 10K type strain sequencing project: providing services to taxonomists for standard genome sequencing and annotation.</title>
        <authorList>
            <consortium name="The Broad Institute Genomics Platform"/>
            <consortium name="The Broad Institute Genome Sequencing Center for Infectious Disease"/>
            <person name="Wu L."/>
            <person name="Ma J."/>
        </authorList>
    </citation>
    <scope>NUCLEOTIDE SEQUENCE [LARGE SCALE GENOMIC DNA]</scope>
    <source>
        <strain evidence="7">CCUG 50873</strain>
    </source>
</reference>
<proteinExistence type="predicted"/>
<dbReference type="InterPro" id="IPR036271">
    <property type="entry name" value="Tet_transcr_reg_TetR-rel_C_sf"/>
</dbReference>